<gene>
    <name evidence="1" type="ORF">BV22DRAFT_1200245</name>
</gene>
<accession>A0ACB8AWM7</accession>
<sequence length="193" mass="21411">MWVRKLTTIRLSLPSTTTERAPFAPLVLNISIKKRSLSSPSGGPSVTPGYVPNPYIRAGTSLPCSLAVASCTKLGKTTNSDPKLWELDVFTATDCFPKKQPFAGRVEEDNCSLCFTLDHEHSNHVESFAFRGHVAAVYFYYDDACQRPIKEYSKSSKKGKLVPVPPGPQSSTTNDNREAYREMYFASSFTVCR</sequence>
<proteinExistence type="predicted"/>
<comment type="caution">
    <text evidence="1">The sequence shown here is derived from an EMBL/GenBank/DDBJ whole genome shotgun (WGS) entry which is preliminary data.</text>
</comment>
<dbReference type="Proteomes" id="UP000790709">
    <property type="component" value="Unassembled WGS sequence"/>
</dbReference>
<evidence type="ECO:0000313" key="1">
    <source>
        <dbReference type="EMBL" id="KAH7917669.1"/>
    </source>
</evidence>
<evidence type="ECO:0000313" key="2">
    <source>
        <dbReference type="Proteomes" id="UP000790709"/>
    </source>
</evidence>
<keyword evidence="2" id="KW-1185">Reference proteome</keyword>
<protein>
    <submittedName>
        <fullName evidence="1">Uncharacterized protein</fullName>
    </submittedName>
</protein>
<reference evidence="1" key="1">
    <citation type="journal article" date="2021" name="New Phytol.">
        <title>Evolutionary innovations through gain and loss of genes in the ectomycorrhizal Boletales.</title>
        <authorList>
            <person name="Wu G."/>
            <person name="Miyauchi S."/>
            <person name="Morin E."/>
            <person name="Kuo A."/>
            <person name="Drula E."/>
            <person name="Varga T."/>
            <person name="Kohler A."/>
            <person name="Feng B."/>
            <person name="Cao Y."/>
            <person name="Lipzen A."/>
            <person name="Daum C."/>
            <person name="Hundley H."/>
            <person name="Pangilinan J."/>
            <person name="Johnson J."/>
            <person name="Barry K."/>
            <person name="LaButti K."/>
            <person name="Ng V."/>
            <person name="Ahrendt S."/>
            <person name="Min B."/>
            <person name="Choi I.G."/>
            <person name="Park H."/>
            <person name="Plett J.M."/>
            <person name="Magnuson J."/>
            <person name="Spatafora J.W."/>
            <person name="Nagy L.G."/>
            <person name="Henrissat B."/>
            <person name="Grigoriev I.V."/>
            <person name="Yang Z.L."/>
            <person name="Xu J."/>
            <person name="Martin F.M."/>
        </authorList>
    </citation>
    <scope>NUCLEOTIDE SEQUENCE</scope>
    <source>
        <strain evidence="1">KUC20120723A-06</strain>
    </source>
</reference>
<dbReference type="EMBL" id="MU266973">
    <property type="protein sequence ID" value="KAH7917669.1"/>
    <property type="molecule type" value="Genomic_DNA"/>
</dbReference>
<name>A0ACB8AWM7_9AGAM</name>
<organism evidence="1 2">
    <name type="scientific">Leucogyrophana mollusca</name>
    <dbReference type="NCBI Taxonomy" id="85980"/>
    <lineage>
        <taxon>Eukaryota</taxon>
        <taxon>Fungi</taxon>
        <taxon>Dikarya</taxon>
        <taxon>Basidiomycota</taxon>
        <taxon>Agaricomycotina</taxon>
        <taxon>Agaricomycetes</taxon>
        <taxon>Agaricomycetidae</taxon>
        <taxon>Boletales</taxon>
        <taxon>Boletales incertae sedis</taxon>
        <taxon>Leucogyrophana</taxon>
    </lineage>
</organism>